<dbReference type="SUPFAM" id="SSF46689">
    <property type="entry name" value="Homeodomain-like"/>
    <property type="match status" value="1"/>
</dbReference>
<feature type="DNA-binding region" description="H-T-H motif" evidence="4">
    <location>
        <begin position="29"/>
        <end position="48"/>
    </location>
</feature>
<dbReference type="RefSeq" id="WP_204067837.1">
    <property type="nucleotide sequence ID" value="NZ_BOOJ01000055.1"/>
</dbReference>
<dbReference type="Gene3D" id="1.10.357.10">
    <property type="entry name" value="Tetracycline Repressor, domain 2"/>
    <property type="match status" value="1"/>
</dbReference>
<dbReference type="InterPro" id="IPR009057">
    <property type="entry name" value="Homeodomain-like_sf"/>
</dbReference>
<organism evidence="6 7">
    <name type="scientific">Planobispora siamensis</name>
    <dbReference type="NCBI Taxonomy" id="936338"/>
    <lineage>
        <taxon>Bacteria</taxon>
        <taxon>Bacillati</taxon>
        <taxon>Actinomycetota</taxon>
        <taxon>Actinomycetes</taxon>
        <taxon>Streptosporangiales</taxon>
        <taxon>Streptosporangiaceae</taxon>
        <taxon>Planobispora</taxon>
    </lineage>
</organism>
<dbReference type="Pfam" id="PF00440">
    <property type="entry name" value="TetR_N"/>
    <property type="match status" value="1"/>
</dbReference>
<proteinExistence type="predicted"/>
<feature type="domain" description="HTH tetR-type" evidence="5">
    <location>
        <begin position="6"/>
        <end position="66"/>
    </location>
</feature>
<evidence type="ECO:0000313" key="7">
    <source>
        <dbReference type="Proteomes" id="UP000619788"/>
    </source>
</evidence>
<keyword evidence="1" id="KW-0805">Transcription regulation</keyword>
<accession>A0A8J3SMW8</accession>
<dbReference type="InterPro" id="IPR001647">
    <property type="entry name" value="HTH_TetR"/>
</dbReference>
<comment type="caution">
    <text evidence="6">The sequence shown here is derived from an EMBL/GenBank/DDBJ whole genome shotgun (WGS) entry which is preliminary data.</text>
</comment>
<dbReference type="PRINTS" id="PR00455">
    <property type="entry name" value="HTHTETR"/>
</dbReference>
<evidence type="ECO:0000256" key="3">
    <source>
        <dbReference type="ARBA" id="ARBA00023163"/>
    </source>
</evidence>
<keyword evidence="7" id="KW-1185">Reference proteome</keyword>
<protein>
    <submittedName>
        <fullName evidence="6">TetR family transcriptional regulator</fullName>
    </submittedName>
</protein>
<keyword evidence="3" id="KW-0804">Transcription</keyword>
<sequence>MAPRGTATRTKLVDATIRLVGELGYAKTTTRAIAQAAGVAEGTLYRHFPDKAALFAEAVLQQNRHVIDWIDSLPARAGTATVAANLTHCLTHLADLRADILPLELAILTDPELARVAPPPGALPGPPGRLAEYLRAEQELGRLRADADPNHCAVVLLALLFGMAMNLPMAPDQGAAPSLPGITEAVDLILQGLAPRPR</sequence>
<dbReference type="PROSITE" id="PS01081">
    <property type="entry name" value="HTH_TETR_1"/>
    <property type="match status" value="1"/>
</dbReference>
<dbReference type="GO" id="GO:0003700">
    <property type="term" value="F:DNA-binding transcription factor activity"/>
    <property type="evidence" value="ECO:0007669"/>
    <property type="project" value="TreeGrafter"/>
</dbReference>
<dbReference type="InterPro" id="IPR023772">
    <property type="entry name" value="DNA-bd_HTH_TetR-type_CS"/>
</dbReference>
<dbReference type="PROSITE" id="PS50977">
    <property type="entry name" value="HTH_TETR_2"/>
    <property type="match status" value="1"/>
</dbReference>
<evidence type="ECO:0000313" key="6">
    <source>
        <dbReference type="EMBL" id="GIH95757.1"/>
    </source>
</evidence>
<dbReference type="InterPro" id="IPR036271">
    <property type="entry name" value="Tet_transcr_reg_TetR-rel_C_sf"/>
</dbReference>
<dbReference type="Proteomes" id="UP000619788">
    <property type="component" value="Unassembled WGS sequence"/>
</dbReference>
<evidence type="ECO:0000259" key="5">
    <source>
        <dbReference type="PROSITE" id="PS50977"/>
    </source>
</evidence>
<keyword evidence="2 4" id="KW-0238">DNA-binding</keyword>
<evidence type="ECO:0000256" key="4">
    <source>
        <dbReference type="PROSITE-ProRule" id="PRU00335"/>
    </source>
</evidence>
<evidence type="ECO:0000256" key="2">
    <source>
        <dbReference type="ARBA" id="ARBA00023125"/>
    </source>
</evidence>
<evidence type="ECO:0000256" key="1">
    <source>
        <dbReference type="ARBA" id="ARBA00023015"/>
    </source>
</evidence>
<reference evidence="6 7" key="1">
    <citation type="submission" date="2021-01" db="EMBL/GenBank/DDBJ databases">
        <title>Whole genome shotgun sequence of Planobispora siamensis NBRC 107568.</title>
        <authorList>
            <person name="Komaki H."/>
            <person name="Tamura T."/>
        </authorList>
    </citation>
    <scope>NUCLEOTIDE SEQUENCE [LARGE SCALE GENOMIC DNA]</scope>
    <source>
        <strain evidence="6 7">NBRC 107568</strain>
    </source>
</reference>
<dbReference type="InterPro" id="IPR050109">
    <property type="entry name" value="HTH-type_TetR-like_transc_reg"/>
</dbReference>
<dbReference type="PANTHER" id="PTHR30055">
    <property type="entry name" value="HTH-TYPE TRANSCRIPTIONAL REGULATOR RUTR"/>
    <property type="match status" value="1"/>
</dbReference>
<dbReference type="GO" id="GO:0000976">
    <property type="term" value="F:transcription cis-regulatory region binding"/>
    <property type="evidence" value="ECO:0007669"/>
    <property type="project" value="TreeGrafter"/>
</dbReference>
<dbReference type="EMBL" id="BOOJ01000055">
    <property type="protein sequence ID" value="GIH95757.1"/>
    <property type="molecule type" value="Genomic_DNA"/>
</dbReference>
<dbReference type="PANTHER" id="PTHR30055:SF234">
    <property type="entry name" value="HTH-TYPE TRANSCRIPTIONAL REGULATOR BETI"/>
    <property type="match status" value="1"/>
</dbReference>
<dbReference type="SUPFAM" id="SSF48498">
    <property type="entry name" value="Tetracyclin repressor-like, C-terminal domain"/>
    <property type="match status" value="1"/>
</dbReference>
<name>A0A8J3SMW8_9ACTN</name>
<gene>
    <name evidence="6" type="primary">rutR_1</name>
    <name evidence="6" type="ORF">Psi01_63870</name>
</gene>
<dbReference type="AlphaFoldDB" id="A0A8J3SMW8"/>